<evidence type="ECO:0000256" key="3">
    <source>
        <dbReference type="ARBA" id="ARBA00012438"/>
    </source>
</evidence>
<keyword evidence="8" id="KW-0547">Nucleotide-binding</keyword>
<proteinExistence type="predicted"/>
<keyword evidence="9 17" id="KW-0418">Kinase</keyword>
<sequence length="495" mass="56656">MNFIKWFTEKLITSIRRSIRIQLIAAFIVCALLGFFVSRMVVPIFENINKVATIDYSWGMESINWQAQLAAETIEKENTIEAIKKFINEQNAVSGRGLNALKVLVTDKTGKVLYKTEQAQEVQINLHETIGNVMSFAINQPSYTSGEEQLSGTRKEFITFYPLTINSKNLYMFVSGIPEGTVTYQTKEGPFPFFIGIFVFIFSFYYLTKRKMKQIEAMAQGVNEIAKGNLAYRIEQQGQDEIALLTENINYMAEDLMIQMEKERQVERQKNELITNVSHDLRTPLTSILGYLRLLLDGKFENEEQRNEYVKIAFSKSEQLETLIEDLFAYTKLTDGNLILDRQDVCINKFLDQLIDEITPQAEKRGLSIVKRFPDEPLYAFVDSEQTVRLFENLLMNAINYSKDNGDIQVSLRKYQDQLEISIANQSDEFTKEELENLFERFYKKDDSRSKVTGGSGLGLAIAKSIVELHGGGIKAEYSNGVVHFIIVLPMSSEK</sequence>
<feature type="domain" description="HAMP" evidence="16">
    <location>
        <begin position="209"/>
        <end position="261"/>
    </location>
</feature>
<dbReference type="InterPro" id="IPR003661">
    <property type="entry name" value="HisK_dim/P_dom"/>
</dbReference>
<dbReference type="InterPro" id="IPR004358">
    <property type="entry name" value="Sig_transdc_His_kin-like_C"/>
</dbReference>
<dbReference type="Proteomes" id="UP000198312">
    <property type="component" value="Chromosome"/>
</dbReference>
<evidence type="ECO:0000313" key="17">
    <source>
        <dbReference type="EMBL" id="ASK64482.1"/>
    </source>
</evidence>
<dbReference type="PANTHER" id="PTHR45528:SF8">
    <property type="entry name" value="HISTIDINE KINASE"/>
    <property type="match status" value="1"/>
</dbReference>
<dbReference type="GO" id="GO:0000155">
    <property type="term" value="F:phosphorelay sensor kinase activity"/>
    <property type="evidence" value="ECO:0007669"/>
    <property type="project" value="InterPro"/>
</dbReference>
<comment type="catalytic activity">
    <reaction evidence="1">
        <text>ATP + protein L-histidine = ADP + protein N-phospho-L-histidine.</text>
        <dbReference type="EC" id="2.7.13.3"/>
    </reaction>
</comment>
<dbReference type="Gene3D" id="6.10.340.10">
    <property type="match status" value="1"/>
</dbReference>
<evidence type="ECO:0000313" key="18">
    <source>
        <dbReference type="Proteomes" id="UP000198312"/>
    </source>
</evidence>
<dbReference type="InterPro" id="IPR003594">
    <property type="entry name" value="HATPase_dom"/>
</dbReference>
<dbReference type="Gene3D" id="3.30.565.10">
    <property type="entry name" value="Histidine kinase-like ATPase, C-terminal domain"/>
    <property type="match status" value="1"/>
</dbReference>
<keyword evidence="5" id="KW-0597">Phosphoprotein</keyword>
<dbReference type="Pfam" id="PF00512">
    <property type="entry name" value="HisKA"/>
    <property type="match status" value="1"/>
</dbReference>
<accession>A0A220U950</accession>
<feature type="transmembrane region" description="Helical" evidence="14">
    <location>
        <begin position="21"/>
        <end position="42"/>
    </location>
</feature>
<evidence type="ECO:0000256" key="2">
    <source>
        <dbReference type="ARBA" id="ARBA00004651"/>
    </source>
</evidence>
<dbReference type="FunFam" id="3.30.565.10:FF:000013">
    <property type="entry name" value="Two-component sensor histidine kinase"/>
    <property type="match status" value="1"/>
</dbReference>
<dbReference type="AlphaFoldDB" id="A0A220U950"/>
<gene>
    <name evidence="17" type="ORF">CFK37_19165</name>
</gene>
<dbReference type="SUPFAM" id="SSF47384">
    <property type="entry name" value="Homodimeric domain of signal transducing histidine kinase"/>
    <property type="match status" value="1"/>
</dbReference>
<dbReference type="PRINTS" id="PR00344">
    <property type="entry name" value="BCTRLSENSOR"/>
</dbReference>
<dbReference type="EC" id="2.7.13.3" evidence="3"/>
<comment type="subcellular location">
    <subcellularLocation>
        <location evidence="2">Cell membrane</location>
        <topology evidence="2">Multi-pass membrane protein</topology>
    </subcellularLocation>
</comment>
<evidence type="ECO:0000256" key="8">
    <source>
        <dbReference type="ARBA" id="ARBA00022741"/>
    </source>
</evidence>
<dbReference type="SMART" id="SM00388">
    <property type="entry name" value="HisKA"/>
    <property type="match status" value="1"/>
</dbReference>
<evidence type="ECO:0000256" key="14">
    <source>
        <dbReference type="SAM" id="Phobius"/>
    </source>
</evidence>
<name>A0A220U950_9BACI</name>
<keyword evidence="12" id="KW-0902">Two-component regulatory system</keyword>
<evidence type="ECO:0000256" key="7">
    <source>
        <dbReference type="ARBA" id="ARBA00022692"/>
    </source>
</evidence>
<keyword evidence="11 14" id="KW-1133">Transmembrane helix</keyword>
<dbReference type="SMART" id="SM00304">
    <property type="entry name" value="HAMP"/>
    <property type="match status" value="1"/>
</dbReference>
<dbReference type="SMART" id="SM00387">
    <property type="entry name" value="HATPase_c"/>
    <property type="match status" value="1"/>
</dbReference>
<evidence type="ECO:0000256" key="10">
    <source>
        <dbReference type="ARBA" id="ARBA00022840"/>
    </source>
</evidence>
<evidence type="ECO:0000259" key="15">
    <source>
        <dbReference type="PROSITE" id="PS50109"/>
    </source>
</evidence>
<dbReference type="Gene3D" id="1.10.287.130">
    <property type="match status" value="1"/>
</dbReference>
<dbReference type="KEGG" id="vil:CFK37_19165"/>
<evidence type="ECO:0000256" key="13">
    <source>
        <dbReference type="ARBA" id="ARBA00023136"/>
    </source>
</evidence>
<feature type="domain" description="Histidine kinase" evidence="15">
    <location>
        <begin position="276"/>
        <end position="493"/>
    </location>
</feature>
<dbReference type="CDD" id="cd06225">
    <property type="entry name" value="HAMP"/>
    <property type="match status" value="1"/>
</dbReference>
<dbReference type="PROSITE" id="PS50109">
    <property type="entry name" value="HIS_KIN"/>
    <property type="match status" value="1"/>
</dbReference>
<dbReference type="InterPro" id="IPR005467">
    <property type="entry name" value="His_kinase_dom"/>
</dbReference>
<evidence type="ECO:0000256" key="11">
    <source>
        <dbReference type="ARBA" id="ARBA00022989"/>
    </source>
</evidence>
<dbReference type="GO" id="GO:0005886">
    <property type="term" value="C:plasma membrane"/>
    <property type="evidence" value="ECO:0007669"/>
    <property type="project" value="UniProtKB-SubCell"/>
</dbReference>
<keyword evidence="4" id="KW-1003">Cell membrane</keyword>
<evidence type="ECO:0000256" key="12">
    <source>
        <dbReference type="ARBA" id="ARBA00023012"/>
    </source>
</evidence>
<evidence type="ECO:0000256" key="9">
    <source>
        <dbReference type="ARBA" id="ARBA00022777"/>
    </source>
</evidence>
<keyword evidence="6" id="KW-0808">Transferase</keyword>
<dbReference type="OrthoDB" id="9792991at2"/>
<dbReference type="Pfam" id="PF02518">
    <property type="entry name" value="HATPase_c"/>
    <property type="match status" value="1"/>
</dbReference>
<keyword evidence="18" id="KW-1185">Reference proteome</keyword>
<evidence type="ECO:0000256" key="1">
    <source>
        <dbReference type="ARBA" id="ARBA00000085"/>
    </source>
</evidence>
<dbReference type="InterPro" id="IPR003660">
    <property type="entry name" value="HAMP_dom"/>
</dbReference>
<dbReference type="InterPro" id="IPR050398">
    <property type="entry name" value="HssS/ArlS-like"/>
</dbReference>
<dbReference type="InterPro" id="IPR036890">
    <property type="entry name" value="HATPase_C_sf"/>
</dbReference>
<dbReference type="PROSITE" id="PS50885">
    <property type="entry name" value="HAMP"/>
    <property type="match status" value="1"/>
</dbReference>
<dbReference type="PANTHER" id="PTHR45528">
    <property type="entry name" value="SENSOR HISTIDINE KINASE CPXA"/>
    <property type="match status" value="1"/>
</dbReference>
<dbReference type="GO" id="GO:0005524">
    <property type="term" value="F:ATP binding"/>
    <property type="evidence" value="ECO:0007669"/>
    <property type="project" value="UniProtKB-KW"/>
</dbReference>
<evidence type="ECO:0000259" key="16">
    <source>
        <dbReference type="PROSITE" id="PS50885"/>
    </source>
</evidence>
<evidence type="ECO:0000256" key="6">
    <source>
        <dbReference type="ARBA" id="ARBA00022679"/>
    </source>
</evidence>
<dbReference type="CDD" id="cd00075">
    <property type="entry name" value="HATPase"/>
    <property type="match status" value="1"/>
</dbReference>
<dbReference type="Pfam" id="PF00672">
    <property type="entry name" value="HAMP"/>
    <property type="match status" value="1"/>
</dbReference>
<keyword evidence="7 14" id="KW-0812">Transmembrane</keyword>
<keyword evidence="10" id="KW-0067">ATP-binding</keyword>
<protein>
    <recommendedName>
        <fullName evidence="3">histidine kinase</fullName>
        <ecNumber evidence="3">2.7.13.3</ecNumber>
    </recommendedName>
</protein>
<organism evidence="17 18">
    <name type="scientific">Virgibacillus phasianinus</name>
    <dbReference type="NCBI Taxonomy" id="2017483"/>
    <lineage>
        <taxon>Bacteria</taxon>
        <taxon>Bacillati</taxon>
        <taxon>Bacillota</taxon>
        <taxon>Bacilli</taxon>
        <taxon>Bacillales</taxon>
        <taxon>Bacillaceae</taxon>
        <taxon>Virgibacillus</taxon>
    </lineage>
</organism>
<reference evidence="17 18" key="1">
    <citation type="submission" date="2017-07" db="EMBL/GenBank/DDBJ databases">
        <title>Virgibacillus sp. LM2416.</title>
        <authorList>
            <person name="Tak E.J."/>
            <person name="Bae J.-W."/>
        </authorList>
    </citation>
    <scope>NUCLEOTIDE SEQUENCE [LARGE SCALE GENOMIC DNA]</scope>
    <source>
        <strain evidence="17 18">LM2416</strain>
    </source>
</reference>
<keyword evidence="13 14" id="KW-0472">Membrane</keyword>
<dbReference type="SUPFAM" id="SSF55874">
    <property type="entry name" value="ATPase domain of HSP90 chaperone/DNA topoisomerase II/histidine kinase"/>
    <property type="match status" value="1"/>
</dbReference>
<dbReference type="SUPFAM" id="SSF158472">
    <property type="entry name" value="HAMP domain-like"/>
    <property type="match status" value="1"/>
</dbReference>
<evidence type="ECO:0000256" key="4">
    <source>
        <dbReference type="ARBA" id="ARBA00022475"/>
    </source>
</evidence>
<dbReference type="EMBL" id="CP022315">
    <property type="protein sequence ID" value="ASK64482.1"/>
    <property type="molecule type" value="Genomic_DNA"/>
</dbReference>
<evidence type="ECO:0000256" key="5">
    <source>
        <dbReference type="ARBA" id="ARBA00022553"/>
    </source>
</evidence>
<dbReference type="CDD" id="cd00082">
    <property type="entry name" value="HisKA"/>
    <property type="match status" value="1"/>
</dbReference>
<feature type="transmembrane region" description="Helical" evidence="14">
    <location>
        <begin position="191"/>
        <end position="208"/>
    </location>
</feature>
<dbReference type="FunFam" id="1.10.287.130:FF:000008">
    <property type="entry name" value="Two-component sensor histidine kinase"/>
    <property type="match status" value="1"/>
</dbReference>
<dbReference type="InterPro" id="IPR036097">
    <property type="entry name" value="HisK_dim/P_sf"/>
</dbReference>